<evidence type="ECO:0000313" key="2">
    <source>
        <dbReference type="Proteomes" id="UP000799754"/>
    </source>
</evidence>
<evidence type="ECO:0000313" key="1">
    <source>
        <dbReference type="EMBL" id="KAF2627082.1"/>
    </source>
</evidence>
<protein>
    <submittedName>
        <fullName evidence="1">Uncharacterized protein</fullName>
    </submittedName>
</protein>
<proteinExistence type="predicted"/>
<organism evidence="1 2">
    <name type="scientific">Macroventuria anomochaeta</name>
    <dbReference type="NCBI Taxonomy" id="301207"/>
    <lineage>
        <taxon>Eukaryota</taxon>
        <taxon>Fungi</taxon>
        <taxon>Dikarya</taxon>
        <taxon>Ascomycota</taxon>
        <taxon>Pezizomycotina</taxon>
        <taxon>Dothideomycetes</taxon>
        <taxon>Pleosporomycetidae</taxon>
        <taxon>Pleosporales</taxon>
        <taxon>Pleosporineae</taxon>
        <taxon>Didymellaceae</taxon>
        <taxon>Macroventuria</taxon>
    </lineage>
</organism>
<dbReference type="EMBL" id="MU006718">
    <property type="protein sequence ID" value="KAF2627082.1"/>
    <property type="molecule type" value="Genomic_DNA"/>
</dbReference>
<accession>A0ACB6S1S1</accession>
<comment type="caution">
    <text evidence="1">The sequence shown here is derived from an EMBL/GenBank/DDBJ whole genome shotgun (WGS) entry which is preliminary data.</text>
</comment>
<keyword evidence="2" id="KW-1185">Reference proteome</keyword>
<sequence length="219" mass="24420">MHALISILTYFILALSANAGVTQKDFTGIGNIYVLNSNDWRTASPTADKIGCLNENGKLITANNKAACGTFLRSDVFPYTLSTKKGNCTFNDESQERNTDSKYGALDNAWNCNATYVSTIYDQLYTIDGFPYVFLCFGDVACYYDGKKAPARDERLSLWQYHWGSDQMGITPGHIQLLLVWNKIGELPKRKDVDETPGPRLRLTDGLQIPLLGQQKKLG</sequence>
<reference evidence="1" key="1">
    <citation type="journal article" date="2020" name="Stud. Mycol.">
        <title>101 Dothideomycetes genomes: a test case for predicting lifestyles and emergence of pathogens.</title>
        <authorList>
            <person name="Haridas S."/>
            <person name="Albert R."/>
            <person name="Binder M."/>
            <person name="Bloem J."/>
            <person name="Labutti K."/>
            <person name="Salamov A."/>
            <person name="Andreopoulos B."/>
            <person name="Baker S."/>
            <person name="Barry K."/>
            <person name="Bills G."/>
            <person name="Bluhm B."/>
            <person name="Cannon C."/>
            <person name="Castanera R."/>
            <person name="Culley D."/>
            <person name="Daum C."/>
            <person name="Ezra D."/>
            <person name="Gonzalez J."/>
            <person name="Henrissat B."/>
            <person name="Kuo A."/>
            <person name="Liang C."/>
            <person name="Lipzen A."/>
            <person name="Lutzoni F."/>
            <person name="Magnuson J."/>
            <person name="Mondo S."/>
            <person name="Nolan M."/>
            <person name="Ohm R."/>
            <person name="Pangilinan J."/>
            <person name="Park H.-J."/>
            <person name="Ramirez L."/>
            <person name="Alfaro M."/>
            <person name="Sun H."/>
            <person name="Tritt A."/>
            <person name="Yoshinaga Y."/>
            <person name="Zwiers L.-H."/>
            <person name="Turgeon B."/>
            <person name="Goodwin S."/>
            <person name="Spatafora J."/>
            <person name="Crous P."/>
            <person name="Grigoriev I."/>
        </authorList>
    </citation>
    <scope>NUCLEOTIDE SEQUENCE</scope>
    <source>
        <strain evidence="1">CBS 525.71</strain>
    </source>
</reference>
<name>A0ACB6S1S1_9PLEO</name>
<gene>
    <name evidence="1" type="ORF">BU25DRAFT_421982</name>
</gene>
<dbReference type="Proteomes" id="UP000799754">
    <property type="component" value="Unassembled WGS sequence"/>
</dbReference>